<dbReference type="PROSITE" id="PS50194">
    <property type="entry name" value="FILAMIN_REPEAT"/>
    <property type="match status" value="10"/>
</dbReference>
<feature type="compositionally biased region" description="Low complexity" evidence="8">
    <location>
        <begin position="6537"/>
        <end position="6546"/>
    </location>
</feature>
<dbReference type="SUPFAM" id="SSF81296">
    <property type="entry name" value="E set domains"/>
    <property type="match status" value="10"/>
</dbReference>
<accession>A0AAE0H446</accession>
<feature type="compositionally biased region" description="Basic residues" evidence="8">
    <location>
        <begin position="6884"/>
        <end position="6895"/>
    </location>
</feature>
<dbReference type="InterPro" id="IPR001298">
    <property type="entry name" value="Filamin/ABP280_rpt"/>
</dbReference>
<reference evidence="11 12" key="1">
    <citation type="journal article" date="2015" name="Genome Biol. Evol.">
        <title>Comparative Genomics of a Bacterivorous Green Alga Reveals Evolutionary Causalities and Consequences of Phago-Mixotrophic Mode of Nutrition.</title>
        <authorList>
            <person name="Burns J.A."/>
            <person name="Paasch A."/>
            <person name="Narechania A."/>
            <person name="Kim E."/>
        </authorList>
    </citation>
    <scope>NUCLEOTIDE SEQUENCE [LARGE SCALE GENOMIC DNA]</scope>
    <source>
        <strain evidence="11 12">PLY_AMNH</strain>
    </source>
</reference>
<keyword evidence="6" id="KW-1015">Disulfide bond</keyword>
<dbReference type="PROSITE" id="PS50221">
    <property type="entry name" value="GAIN_B"/>
    <property type="match status" value="1"/>
</dbReference>
<feature type="transmembrane region" description="Helical" evidence="9">
    <location>
        <begin position="6243"/>
        <end position="6264"/>
    </location>
</feature>
<comment type="caution">
    <text evidence="11">The sequence shown here is derived from an EMBL/GenBank/DDBJ whole genome shotgun (WGS) entry which is preliminary data.</text>
</comment>
<dbReference type="PANTHER" id="PTHR38537:SF8">
    <property type="entry name" value="FILAMIN-A"/>
    <property type="match status" value="1"/>
</dbReference>
<keyword evidence="4 9" id="KW-1133">Transmembrane helix</keyword>
<dbReference type="EMBL" id="LGRX02000105">
    <property type="protein sequence ID" value="KAK3289537.1"/>
    <property type="molecule type" value="Genomic_DNA"/>
</dbReference>
<organism evidence="11 12">
    <name type="scientific">Cymbomonas tetramitiformis</name>
    <dbReference type="NCBI Taxonomy" id="36881"/>
    <lineage>
        <taxon>Eukaryota</taxon>
        <taxon>Viridiplantae</taxon>
        <taxon>Chlorophyta</taxon>
        <taxon>Pyramimonadophyceae</taxon>
        <taxon>Pyramimonadales</taxon>
        <taxon>Pyramimonadaceae</taxon>
        <taxon>Cymbomonas</taxon>
    </lineage>
</organism>
<keyword evidence="2 9" id="KW-0812">Transmembrane</keyword>
<dbReference type="InterPro" id="IPR044801">
    <property type="entry name" value="Filamin"/>
</dbReference>
<feature type="compositionally biased region" description="Pro residues" evidence="8">
    <location>
        <begin position="6582"/>
        <end position="6594"/>
    </location>
</feature>
<feature type="compositionally biased region" description="Pro residues" evidence="8">
    <location>
        <begin position="6626"/>
        <end position="6635"/>
    </location>
</feature>
<feature type="compositionally biased region" description="Polar residues" evidence="8">
    <location>
        <begin position="6461"/>
        <end position="6475"/>
    </location>
</feature>
<dbReference type="InterPro" id="IPR017868">
    <property type="entry name" value="Filamin/ABP280_repeat-like"/>
</dbReference>
<evidence type="ECO:0000256" key="6">
    <source>
        <dbReference type="ARBA" id="ARBA00023157"/>
    </source>
</evidence>
<feature type="transmembrane region" description="Helical" evidence="9">
    <location>
        <begin position="6942"/>
        <end position="6959"/>
    </location>
</feature>
<dbReference type="SMART" id="SM00303">
    <property type="entry name" value="GPS"/>
    <property type="match status" value="1"/>
</dbReference>
<dbReference type="SMART" id="SM00557">
    <property type="entry name" value="IG_FLMN"/>
    <property type="match status" value="4"/>
</dbReference>
<feature type="region of interest" description="Disordered" evidence="8">
    <location>
        <begin position="6411"/>
        <end position="6709"/>
    </location>
</feature>
<gene>
    <name evidence="11" type="ORF">CYMTET_3036</name>
</gene>
<feature type="compositionally biased region" description="Low complexity" evidence="8">
    <location>
        <begin position="6021"/>
        <end position="6033"/>
    </location>
</feature>
<dbReference type="InterPro" id="IPR000048">
    <property type="entry name" value="IQ_motif_EF-hand-BS"/>
</dbReference>
<keyword evidence="12" id="KW-1185">Reference proteome</keyword>
<dbReference type="Pfam" id="PF00630">
    <property type="entry name" value="Filamin"/>
    <property type="match status" value="5"/>
</dbReference>
<proteinExistence type="predicted"/>
<feature type="repeat" description="Filamin" evidence="7">
    <location>
        <begin position="4751"/>
        <end position="4863"/>
    </location>
</feature>
<dbReference type="InterPro" id="IPR057244">
    <property type="entry name" value="GAIN_B"/>
</dbReference>
<feature type="compositionally biased region" description="Pro residues" evidence="8">
    <location>
        <begin position="6549"/>
        <end position="6570"/>
    </location>
</feature>
<name>A0AAE0H446_9CHLO</name>
<dbReference type="GO" id="GO:0051015">
    <property type="term" value="F:actin filament binding"/>
    <property type="evidence" value="ECO:0007669"/>
    <property type="project" value="InterPro"/>
</dbReference>
<feature type="compositionally biased region" description="Basic residues" evidence="8">
    <location>
        <begin position="2902"/>
        <end position="2917"/>
    </location>
</feature>
<dbReference type="PANTHER" id="PTHR38537">
    <property type="entry name" value="JITTERBUG, ISOFORM N"/>
    <property type="match status" value="1"/>
</dbReference>
<feature type="repeat" description="Filamin" evidence="7">
    <location>
        <begin position="4342"/>
        <end position="4447"/>
    </location>
</feature>
<evidence type="ECO:0000256" key="4">
    <source>
        <dbReference type="ARBA" id="ARBA00022989"/>
    </source>
</evidence>
<feature type="region of interest" description="Disordered" evidence="8">
    <location>
        <begin position="6010"/>
        <end position="6033"/>
    </location>
</feature>
<feature type="compositionally biased region" description="Basic and acidic residues" evidence="8">
    <location>
        <begin position="6868"/>
        <end position="6883"/>
    </location>
</feature>
<feature type="repeat" description="Filamin" evidence="7">
    <location>
        <begin position="3115"/>
        <end position="3141"/>
    </location>
</feature>
<feature type="transmembrane region" description="Helical" evidence="9">
    <location>
        <begin position="6381"/>
        <end position="6401"/>
    </location>
</feature>
<feature type="repeat" description="Filamin" evidence="7">
    <location>
        <begin position="3298"/>
        <end position="3402"/>
    </location>
</feature>
<evidence type="ECO:0000256" key="1">
    <source>
        <dbReference type="ARBA" id="ARBA00004370"/>
    </source>
</evidence>
<protein>
    <recommendedName>
        <fullName evidence="10">GAIN-B domain-containing protein</fullName>
    </recommendedName>
</protein>
<feature type="repeat" description="Filamin" evidence="7">
    <location>
        <begin position="1874"/>
        <end position="1979"/>
    </location>
</feature>
<feature type="region of interest" description="Disordered" evidence="8">
    <location>
        <begin position="567"/>
        <end position="595"/>
    </location>
</feature>
<sequence>MTRHLLQDDGSSTKDIAETIGVEVRSFYYETDTSTGAAIETELNPDSTEYNMFFRNYDTDLDIGYQKGIRYSQRYGWWDTVPMGGVATVNFVVDKYYTYIPGTGNKTEQDCLALEGTAIVNHKSGACMNISECEKAYGADVNSYLTPESDYQRCEAYKSGDLNPYGLRIIEYDSGVQIDAPVIKVIPQAMEYDVLSMSILCLVTWYPTHNPTMTDDEYDEPVLSLVAINETTGEIFDCVGGTTGCHDAVATYQQSVTFCKQCGKGPAELARDWIEYAPATAEEAASFPGGFKILREDLEFQLELKYDYTQVSQGSTAFDSLSQVFFCVLNNPHYDGSETLFSIQRLSILVGDEDKDNQSPYYWTGPNIQCSRDEATGEFTDDCPQRTSDAKQGIWIVELQWTTFHHWRWPPHLIRATSLEFGPKQVERIDPNVEAYQPVEGPADADHLPDDEKTLFSTCSVKQGGACVNMKCGHYLTAADIEQYGGQYPEGYECSCTVAVMQINVDVESSYVHDPVEYNNGEMASAGNTNNFRDRWTGIRDDYTALTQEYAEVAVLDSRIAGFEASQNEMKASSPAPAAAAEVRRRLSSTSRNSSRKDLDYVPVALIGKEGYNPLDGTGGDRTSIFEYGRQLLQTTEEEGSEDEAYTQDFDAGPFSSLLHGVGAFLSPFKEQYRPPLLFFVDYAEPTAARETSGSISSNDAGSHVLHSFGIGGQRQRWMDSEGNWVDWLDSEYANCYTASYCTWLSQYNLDVYVLESVYESEDTKHSTFDFLFENQADYEWSQRFLCLEENRCRLANKNDNTVGFEIIKQRQLDSFPIFMWNSGQDSKATETKKRNIYPFPTQGRYSYMYKSPYYVKGYLQSPYEGIDATAGSEGSFTLQAIDKLGFPQTNGDDVFSVTIYGSFFPATCSDDRGYQTCRDDNTVSGVCQTCLTYDDPDFQCVPYQTTQNCPDSERIADPVGNPAVMPWSDIRLGPVYLDTSKAGGYKSSAEYSLNNETAYFEAEFPNVHDEKYTSTFADFITPDPIDAACNDENGDTDPERSATRNKCVRRLVRPVFLYGTDGQYDVKFRLDLAGSYQVRVTHMGSASEISQSTSLDIGTEVQGSRYTIIVSPATAKAQWSTATGYGLYNTTVGEQGSFTIAARDRFGNAALYTDDTTLIDVGMNAGVANAVCGYPPSVDADGLSLVNNNRSICYGSCLADETIINPTDLERAECEADTANCHIDWVSYCAVSNNDDGTYTTEYYLTQKRKGDTWYSTSINLNRKEIYGSPFETFAGQRESYARECFGSNKMGEEHGMTSAAAGTVTVVEIQAKDYFSNSQNQGGDPFYANVTDELGRVAVDQAVDTRDCTSAQRRSLLGTWKEVTDDTLEQFGDHSYNSSGVRRLVLQTDDSDDTETSSFQEPSLTISYQSDGKYKVEYTVFKAGEATLSVLLTACDDSLGPQHIGTTSPASPFKIMVSSAVTWVGMCSVVEGESEAVDSFVAAAAYGQYQGVSMMLQLRDKYSNDRDTVEDLYLSEDGIWWPEVQFQYNIDPTSELITETSLSYVAYRDYDQFLADAYPENAEYLSNTVVKEIPTNTDIYNGANGVITLNPTVQYVQDSGRFKITWTSTLAGSYDVAILMRQLTDDAEGWARPRRQGVCAYPCTVTCVWLTSYAEDCGGVTDVGMATLDDTYNGVVYNKPFAVKVMPDVPDVRMFELMYWMESESGATAFYSSLQSTTHDFVDDLDNPLSPSGTQVFQIEGVAGIMSTFAIQARDTYGNVWQGSLMEDTDFSGLAVSLIEKETDIEYPFVYVPLGTEAEWTEDVVGGTATELGQGFFFVKYLLDKTGMFDVKVTLGGSTNLKTIVDQNTDTKTTMGYTTWNFGTLYTVSVGSAPTSAIYCQASGNGLSGGVREEEKTVTIIARDQFGNQKESSDEVDLFSFVLWVDGNGPIAETNDNVVISSVSGTGQGQYSLTWTPITVGSYRIEVKYDGITIGGASSAQFSEDDQVSGVEQEELTYEAPFAYTEDFKGGPVTNGQYKFMPIYVEITSAMSDPEPKKSQAYAAISDGFGGYEILSDRYTGGRVGEVQIIALKPFSAQNFEITNLAEEAFGYINVQFFDSSSGVDVAVANITQTAQMIGASCERTAHPNLQWDSVLQAYIVELSADNRPAIETSPTLAGKDYVMMNSTISKAQDYKVFIEAIGYTLCDDRSGLGTLFGYDDASTPYYGLVSFEPGSSNKDTALVLDGTGSSSVEDAPEMPQLGSGGIMQMEAGATVSALIQSLDKFDNPAKWSLSAADNYEVTLKQLFGQKTTYTIQVVDLQNGFYNATFQQTMKGRFNLYIKVEASSSSEMLSVSNQMQFNLTQDEESLYYLLLEVTAGPRDVQSCTAAGKGITQNDTIRVAESTPLEILEKDEYGNERDSITLDADGNPSIFSIHFAPADEGSMNEEAFEKYSFYNAYNPTDLNTGTHRINYLPGCNPDNLQTDGAYAGQYYPPPLASDFKVSITVGDVHIAGSPYSMTFAPGELDLDTTEVYGPGLVFDNLNPETTGGTVRAGVTIDVTVQGKDAYGNKLTSGGDDIKLVLATFPPDYAGKPTIGTVVDFGNGTYLAQYSATHNAQMLLQVSRGPYVPTSNYKLQKVSYGEVEPRPGEDYYLGTGGTIYEKHIIDYVPATGEDELDGVKVKILPGPLNNSFTELKGDVVKGWTNTEDEGCVCTLGHDQETRTDKCGLMEAGGSLDSNNEPTGFLAVSITRKDLFRQPKNDLDDNRILMLRLEYWADQECALPDESKPPSYSGTVNGVGEVDTSSDWKWSGADGNDRDGEEIDLWYCESTDADHPCLRQTQETNENGEPTENWLSEPFFMSAGGFYRIKVYVIITEEDGTVTRMPLGEGEGFSKNSPYEFFVKPGVSSAADSNLGGAARRRSTRRRSASRRRLHAEERVHPWEEEEEDGELDELADFDLPRSSHHETRRLLSSDDGADVTAQAGIPTSLVIELKDSLGNAQLPDDSRKLDLLEVTIGEMTCTKDENGLETCDLGAGEGCQWETGKSRGVPLLKTKPTTSEFCTPVFIGYDSFDEESYGPISNYTNHVTPDYTSVEEEIGGQGLELSLRNEFSEGRFTINFTVDGQLPALPPYESLYYRLTVRLNNAPLGGSPFTLRVLPGPVYGPMSEVSTELTGKHVVNEYSTFLITAKDEYGNNQTTSDQVENWVVNFQLVSESITGMDLQTRGCTSNVDSSDMPCAFNIEVTGEEGTTTGCYNVTFKTTESSTFRQPYHVMVRFCEFLKYCDSASNLYNPYQTAVYEPRHGYEEFDVVVEPGNASASRCTAVGADLTEGGLVNKESRFYIEARDEFTNQRTKGGDEFTVLIYQPESKGVMDGIYPADLNNGTYLVTFTPPHDGLYSIIIMLDFHPIEGSPFDPIYRDADSTVDHKYTTFVTEFGVTDIGTMVGTAGEGHTMFVQTYSSPDTHGIAHGKRTGGDTVWYYPKGSGFALGANQSLATDLQEYDLSKAGMYNFSMSGDLFTRAGNYRVEVRVCECTNADGPECPYCSFSKAQVIKNSPWSITVQPATPDPETSVAVELVNPERTVNVWWFAGADDALTFSIQSNDKYGNHQQFDFYSAYEVKVNVTMVGRTNGEKFTQTYYDSNRELLDGEYMVELDYDSGLYLVSLRAEYAQLLDIDVLFNDVPIDSGRDYWARVSPNTIDVSNCVVEGNAVGGPVGNYHRLKIRTRDAFNNDLTDDGAQFYAVLTMAEEFVEEGSGNNPLSAQVKYRLPGTTPDPFDYTGAFHFLSDGKTVEMGFKDIEFMNNTGTYILEYTSQRAGPATMHIYADVTTSYGISTIEVATTICTSTSALEICRLNADVADSGYINLHFDAEQPAPSECIASSDYGNMEIANAGYETTFQIMAYDKFRNAQTNDGYAFTVTLTNLLDGRRILGSAEYSRDGGKYEGSYTVAVAGSYTLSVKRNSEELMLVYLEELYTGPIGVNTDPLLVEAGQTTGETTVVEHEYMTAAELNKLDQPPDKLYAVATAGTEQNFLITAYDAFGNQLSAGGEQFLVQVGLFDEGQVLDNGDGSYDASYLMYVAGDYNLQIYVNQLLVVNDITGRIYDIQTSSFPLVVMGTDVHPDLCTVAGSGLSFAVAGEEAEFIVTAVDEFGNAKISGGDTFGALIYGLQNVTLDGHDNGNGQYSFKYTLSTSGKYQILVNYNGTVFYTHPSFTQVESASISLDSYAVGEGITVLDDFKVNQLHTFQIFLKDNFLNNITQGDQVSFAVDIITGSGTILDFSKLTFAGELNELSFPPATWTASEQLAYEDENPYQMLPVISYECEYQTGTSGEYVISITYLSRHLAGSPYSLMVETSITGAGDNCQVRGNGCTYAEGLAIMEGIMSPTDDYVPENPIASFKIYTRDIYGNDKFTGNDTFAVLITRPNLITYGTDSGRVTVEDHGDGSYTLSYSYIQAGVHKLEVDLLRNSDGDLCNYNGDTSCSVGNTPSNPDVKRITAAALRPPSASASFVYGVAVEGSVAGELSTFYIKARKETVVSDGVTYNNVSLITGGDIFEISIELDREATLESFGFNTSDVEVDLADSIFTIDNAEGTYVAQYTATSSGIYQINVTYNGLSLAFSDSSMPTTSLDPLSNPVRYMKVFPAVSSPNSSFCEGIPMQNGSEPSAGVKSTFLIVARDRYGNRQETKDFQLSPDTFELYIQPSDVGGPTLLSSDQTSLDKSITLFNNDDGTYTAGFTPYKRGMYDFVILLDREPIIGVPYVQLVVAGIIDAKYAQVYAIGGGPINDAIDLAQAMGEFQFIVQAADQYGNNLTSGGTPDLIYGFMERESTREQYESSVQDFGDGTYLLTIVPEVTGSYILTVIINGGTVLPSTDATATGSGFIKQVVTYAPNCQMQGTGATTADAGAEASFLIQARDKNDLLKQAGGDLFKVEVIPRSLTNEYGQPLEGFSLTPIDQSRLFNDPDATAGYYDVSYTLQNFGEFNVSITLKGEHIKGSPFHLVVSKALPPVPSLGRFSNTATKITIYWEDVFAQPMATNRAGMIGLDLCSKVFTEASVAVLGEGPVCSFPEDDRLEIFLGYDASVEPNDQLSLLANAVLSKAKNSQGASGTIIVEKPFSAPVPKVVLRGPVYLGICDDFLLDASGSYGAAGRQLHFQYGVYPNVPNEDTLSTLLDDYSKTLTHTAVFVSGDLMQTGYTYKFAVRVYNFLGEMTLRYHEVTRRSWAIPNLLVQGDPVLTTFRNQGLFAKADIAVPQDGPPECSVPSPDMRYRWSSNENEPDNNQFRFDPQTRYSKNMYIPPFTLTAGLTYYIEVEGEIDGAPELYNKALAQVYCRYSSLDLSVQTPMQVMPADGITIDTTNSFDPDDPSPDNPEYPFGKFQVYFSCYNVSTDGITPEVPPYDKCFNDEMGLMYPDPEEGVLILPPDTLAPGRYRFDVSISKEPLYAPESGEPLDRSALITKYVQVKDPNRRTLMSTLALDVNFTSYEEDPLAFEDAFVLDMGTILGVTDAHHRIAVVSAIDGSVNMTFLVYPPEDGDDESKSTNQIVEDVNGVGVTLQFDNLEFLLETGVAALNPLYMQDYDATLLTGMPPPPPVVSNVEETDVMPILLINKLPSNIVNANEKLPIGATLRNFSLYKNQTTFHWEVMEGVLNLDMYPEELHTPRNNSNLVIRKNVLAAGQSYTLRLYATNMFSGLQAFDEVSFIVNGAPSSGTCTIFPFVGYAAETKITLTCSSWEDDGTDPVEFEFRYYDPTSSEPVPLVSRSRSNEVELLIPPVTLYPSFEIILTAYIVDFYNAKAQVNKTIVVYPPNTDPDAMLEIDCASSNYTLAEQCECDATGDTCTGTYNITGSYVFTQALVERELRTAQGTNNVPALLTLAKCVSKINNDAQEEVDAKVYPVQPVGALPDPVVESEIAQDDLNSAQGSLQLSTVLNALKTAIETVKVTKEELDQFGEVYRESTKGTGSLKSGNNTQEAQNSVLSLADSSGESGLDGVAAQGLLDSAGGIVDASDTGEEDAEDARDDLLTQGGAEESEEDAAATEARNAAAAESSAAVNGIVSKLSKSGLNGGLEGEDPFAVSSNNLQMASKVSSDPSGPMVPPSAPGVNASSAPSFDVPPGVGAPAEDGASVDVVSSVNNKNPHGYANDSSKVTGNVASFGIKNHGSEAENEIANLSTPVQIKIPVTVSGSTCRKTSGGCRYWDEAAEGWSTEGMYEKERTDEYILCEAIHLSTFAVSADDVVPAFNLPDPTAPNFANMSLDSALAIFVVAFILALYGVANFTGYKKDVRDRHKKRLAEKIATVDSRLSASKGLNITADGDIIPPEKAAGGALSKPQLKKKQSKGEQMATALKAEHNVVSIITVTAEDSFTRPQRLTVLLCIVLGQIAVSAVFFGLEPGNVAMKAIIGAVTAIMLIPPKVIFKMLFQKSTFRKPPKKDSAGKEARTRKREAKAMAVTKKIDSLRGSQQLERESRAGADGESLQDSDSFYSEPSTPVSGMMTPLGHPPGHPLGRPKRRVPRDTGMQQLQAFVPPPPSAPTEGKMRPRRRSKTPLSTPRAAPGYPGAGPMSPESPPPHGQMMTAPPPPPPAPGDKPMRPRRRDISPPPPPLPAPGTAPRPQRSTGRKQMLSSLGLQKFATSHGGSHPGAAPPPPPPSGGPGAARPRRKTPRGGKGTAPLASGAWDDFEEESRAGSPTSSLGSSEMGRKRSKSRTRPGAGRSQRPKAYLQGPRQELVQSVVQVSQEKHTASTTEMGQELVVHSLFGADGGATQPRMDLYVPEAIVQCAVKIQNAWRRQALVRARRRNKAILLLQRTWRGHVARKELEEEKLARAVGRPVQGLWWVSAHMHKTPLAAATADKGESAQAAGSGEAVDKWVGGDAKGGSDQKLTTTEREKKEKEAKEKEARQRRRRRAKQRGKLGSAASKRKGLPRWFIYVAYIGAFAWCMASAWYIIIYGLFFEPPVARAWLLSSIFSLMMDFFVMDPVKIAAVGVVKARLMTELIEFKKRRLAASSKTRGTKKKKAEEEDDNMAMDILM</sequence>
<dbReference type="Gene3D" id="2.60.40.10">
    <property type="entry name" value="Immunoglobulins"/>
    <property type="match status" value="14"/>
</dbReference>
<dbReference type="Pfam" id="PF01825">
    <property type="entry name" value="GPS"/>
    <property type="match status" value="1"/>
</dbReference>
<feature type="repeat" description="Filamin" evidence="7">
    <location>
        <begin position="4485"/>
        <end position="4611"/>
    </location>
</feature>
<dbReference type="InterPro" id="IPR014756">
    <property type="entry name" value="Ig_E-set"/>
</dbReference>
<evidence type="ECO:0000256" key="9">
    <source>
        <dbReference type="SAM" id="Phobius"/>
    </source>
</evidence>
<feature type="region of interest" description="Disordered" evidence="8">
    <location>
        <begin position="2893"/>
        <end position="2935"/>
    </location>
</feature>
<dbReference type="GO" id="GO:0016020">
    <property type="term" value="C:membrane"/>
    <property type="evidence" value="ECO:0007669"/>
    <property type="project" value="UniProtKB-SubCell"/>
</dbReference>
<dbReference type="Pfam" id="PF00612">
    <property type="entry name" value="IQ"/>
    <property type="match status" value="1"/>
</dbReference>
<evidence type="ECO:0000256" key="5">
    <source>
        <dbReference type="ARBA" id="ARBA00023136"/>
    </source>
</evidence>
<dbReference type="PROSITE" id="PS50096">
    <property type="entry name" value="IQ"/>
    <property type="match status" value="1"/>
</dbReference>
<dbReference type="Proteomes" id="UP001190700">
    <property type="component" value="Unassembled WGS sequence"/>
</dbReference>
<feature type="transmembrane region" description="Helical" evidence="9">
    <location>
        <begin position="6910"/>
        <end position="6936"/>
    </location>
</feature>
<feature type="repeat" description="Filamin" evidence="7">
    <location>
        <begin position="4101"/>
        <end position="4200"/>
    </location>
</feature>
<keyword evidence="5 9" id="KW-0472">Membrane</keyword>
<dbReference type="CDD" id="cd23767">
    <property type="entry name" value="IQCD"/>
    <property type="match status" value="1"/>
</dbReference>
<dbReference type="InterPro" id="IPR046338">
    <property type="entry name" value="GAIN_dom_sf"/>
</dbReference>
<dbReference type="Pfam" id="PF02010">
    <property type="entry name" value="REJ"/>
    <property type="match status" value="1"/>
</dbReference>
<feature type="repeat" description="Filamin" evidence="7">
    <location>
        <begin position="4304"/>
        <end position="4337"/>
    </location>
</feature>
<feature type="domain" description="GAIN-B" evidence="10">
    <location>
        <begin position="6056"/>
        <end position="6224"/>
    </location>
</feature>
<evidence type="ECO:0000256" key="7">
    <source>
        <dbReference type="PROSITE-ProRule" id="PRU00087"/>
    </source>
</evidence>
<feature type="repeat" description="Filamin" evidence="7">
    <location>
        <begin position="4869"/>
        <end position="4987"/>
    </location>
</feature>
<evidence type="ECO:0000259" key="10">
    <source>
        <dbReference type="PROSITE" id="PS50221"/>
    </source>
</evidence>
<feature type="compositionally biased region" description="Low complexity" evidence="8">
    <location>
        <begin position="572"/>
        <end position="581"/>
    </location>
</feature>
<comment type="subcellular location">
    <subcellularLocation>
        <location evidence="1">Membrane</location>
    </subcellularLocation>
</comment>
<feature type="repeat" description="Filamin" evidence="7">
    <location>
        <begin position="4628"/>
        <end position="4749"/>
    </location>
</feature>
<keyword evidence="3" id="KW-0677">Repeat</keyword>
<evidence type="ECO:0000313" key="12">
    <source>
        <dbReference type="Proteomes" id="UP001190700"/>
    </source>
</evidence>
<evidence type="ECO:0000256" key="8">
    <source>
        <dbReference type="SAM" id="MobiDB-lite"/>
    </source>
</evidence>
<feature type="region of interest" description="Disordered" evidence="8">
    <location>
        <begin position="6067"/>
        <end position="6094"/>
    </location>
</feature>
<dbReference type="Gene3D" id="2.60.220.50">
    <property type="match status" value="1"/>
</dbReference>
<evidence type="ECO:0000256" key="3">
    <source>
        <dbReference type="ARBA" id="ARBA00022737"/>
    </source>
</evidence>
<evidence type="ECO:0000313" key="11">
    <source>
        <dbReference type="EMBL" id="KAK3289537.1"/>
    </source>
</evidence>
<dbReference type="SMART" id="SM00015">
    <property type="entry name" value="IQ"/>
    <property type="match status" value="1"/>
</dbReference>
<feature type="region of interest" description="Disordered" evidence="8">
    <location>
        <begin position="6846"/>
        <end position="6900"/>
    </location>
</feature>
<evidence type="ECO:0000256" key="2">
    <source>
        <dbReference type="ARBA" id="ARBA00022692"/>
    </source>
</evidence>
<dbReference type="InterPro" id="IPR013783">
    <property type="entry name" value="Ig-like_fold"/>
</dbReference>
<feature type="transmembrane region" description="Helical" evidence="9">
    <location>
        <begin position="6355"/>
        <end position="6375"/>
    </location>
</feature>
<dbReference type="GO" id="GO:0030036">
    <property type="term" value="P:actin cytoskeleton organization"/>
    <property type="evidence" value="ECO:0007669"/>
    <property type="project" value="InterPro"/>
</dbReference>
<dbReference type="InterPro" id="IPR002859">
    <property type="entry name" value="PKD/REJ-like"/>
</dbReference>
<dbReference type="InterPro" id="IPR000203">
    <property type="entry name" value="GPS"/>
</dbReference>